<protein>
    <recommendedName>
        <fullName evidence="2">FH2 domain-containing protein</fullName>
    </recommendedName>
</protein>
<dbReference type="InterPro" id="IPR015425">
    <property type="entry name" value="FH2_Formin"/>
</dbReference>
<keyword evidence="4" id="KW-1185">Reference proteome</keyword>
<evidence type="ECO:0000313" key="4">
    <source>
        <dbReference type="Proteomes" id="UP000314982"/>
    </source>
</evidence>
<evidence type="ECO:0000313" key="3">
    <source>
        <dbReference type="Ensembl" id="ENSHHUP00000089212.1"/>
    </source>
</evidence>
<keyword evidence="1" id="KW-0175">Coiled coil</keyword>
<dbReference type="AlphaFoldDB" id="A0A4W5RKL6"/>
<dbReference type="PROSITE" id="PS51444">
    <property type="entry name" value="FH2"/>
    <property type="match status" value="1"/>
</dbReference>
<dbReference type="Ensembl" id="ENSHHUT00000091979.1">
    <property type="protein sequence ID" value="ENSHHUP00000089212.1"/>
    <property type="gene ID" value="ENSHHUG00000051519.1"/>
</dbReference>
<name>A0A4W5RKL6_9TELE</name>
<dbReference type="GeneTree" id="ENSGT00940000155128"/>
<organism evidence="3 4">
    <name type="scientific">Hucho hucho</name>
    <name type="common">huchen</name>
    <dbReference type="NCBI Taxonomy" id="62062"/>
    <lineage>
        <taxon>Eukaryota</taxon>
        <taxon>Metazoa</taxon>
        <taxon>Chordata</taxon>
        <taxon>Craniata</taxon>
        <taxon>Vertebrata</taxon>
        <taxon>Euteleostomi</taxon>
        <taxon>Actinopterygii</taxon>
        <taxon>Neopterygii</taxon>
        <taxon>Teleostei</taxon>
        <taxon>Protacanthopterygii</taxon>
        <taxon>Salmoniformes</taxon>
        <taxon>Salmonidae</taxon>
        <taxon>Salmoninae</taxon>
        <taxon>Hucho</taxon>
    </lineage>
</organism>
<accession>A0A4W5RKL6</accession>
<feature type="domain" description="FH2" evidence="2">
    <location>
        <begin position="1"/>
        <end position="76"/>
    </location>
</feature>
<evidence type="ECO:0000259" key="2">
    <source>
        <dbReference type="PROSITE" id="PS51444"/>
    </source>
</evidence>
<dbReference type="InterPro" id="IPR042201">
    <property type="entry name" value="FH2_Formin_sf"/>
</dbReference>
<feature type="coiled-coil region" evidence="1">
    <location>
        <begin position="48"/>
        <end position="75"/>
    </location>
</feature>
<sequence>NSTAALVELRRQRQELRNEGNILIDFFCEDRESFRLDECFKVFQDFCLKFQNAVKDNLERELKDVARRRLREHEEKRHSWAGGD</sequence>
<dbReference type="Proteomes" id="UP000314982">
    <property type="component" value="Unassembled WGS sequence"/>
</dbReference>
<dbReference type="STRING" id="62062.ENSHHUP00000089212"/>
<dbReference type="Gene3D" id="1.20.58.2220">
    <property type="entry name" value="Formin, FH2 domain"/>
    <property type="match status" value="1"/>
</dbReference>
<reference evidence="4" key="1">
    <citation type="submission" date="2018-06" db="EMBL/GenBank/DDBJ databases">
        <title>Genome assembly of Danube salmon.</title>
        <authorList>
            <person name="Macqueen D.J."/>
            <person name="Gundappa M.K."/>
        </authorList>
    </citation>
    <scope>NUCLEOTIDE SEQUENCE [LARGE SCALE GENOMIC DNA]</scope>
</reference>
<reference evidence="3" key="3">
    <citation type="submission" date="2025-09" db="UniProtKB">
        <authorList>
            <consortium name="Ensembl"/>
        </authorList>
    </citation>
    <scope>IDENTIFICATION</scope>
</reference>
<dbReference type="PANTHER" id="PTHR46345">
    <property type="entry name" value="INVERTED FORMIN-2"/>
    <property type="match status" value="1"/>
</dbReference>
<dbReference type="SUPFAM" id="SSF101447">
    <property type="entry name" value="Formin homology 2 domain (FH2 domain)"/>
    <property type="match status" value="1"/>
</dbReference>
<evidence type="ECO:0000256" key="1">
    <source>
        <dbReference type="SAM" id="Coils"/>
    </source>
</evidence>
<proteinExistence type="predicted"/>
<dbReference type="PANTHER" id="PTHR46345:SF11">
    <property type="entry name" value="FORMIN-J-LIKE"/>
    <property type="match status" value="1"/>
</dbReference>
<reference evidence="3" key="2">
    <citation type="submission" date="2025-08" db="UniProtKB">
        <authorList>
            <consortium name="Ensembl"/>
        </authorList>
    </citation>
    <scope>IDENTIFICATION</scope>
</reference>